<reference evidence="1" key="2">
    <citation type="journal article" date="2015" name="Fish Shellfish Immunol.">
        <title>Early steps in the European eel (Anguilla anguilla)-Vibrio vulnificus interaction in the gills: Role of the RtxA13 toxin.</title>
        <authorList>
            <person name="Callol A."/>
            <person name="Pajuelo D."/>
            <person name="Ebbesson L."/>
            <person name="Teles M."/>
            <person name="MacKenzie S."/>
            <person name="Amaro C."/>
        </authorList>
    </citation>
    <scope>NUCLEOTIDE SEQUENCE</scope>
</reference>
<organism evidence="1">
    <name type="scientific">Anguilla anguilla</name>
    <name type="common">European freshwater eel</name>
    <name type="synonym">Muraena anguilla</name>
    <dbReference type="NCBI Taxonomy" id="7936"/>
    <lineage>
        <taxon>Eukaryota</taxon>
        <taxon>Metazoa</taxon>
        <taxon>Chordata</taxon>
        <taxon>Craniata</taxon>
        <taxon>Vertebrata</taxon>
        <taxon>Euteleostomi</taxon>
        <taxon>Actinopterygii</taxon>
        <taxon>Neopterygii</taxon>
        <taxon>Teleostei</taxon>
        <taxon>Anguilliformes</taxon>
        <taxon>Anguillidae</taxon>
        <taxon>Anguilla</taxon>
    </lineage>
</organism>
<name>A0A0E9UP98_ANGAN</name>
<sequence>MEPQAESSQCQ</sequence>
<reference evidence="1" key="1">
    <citation type="submission" date="2014-11" db="EMBL/GenBank/DDBJ databases">
        <authorList>
            <person name="Amaro Gonzalez C."/>
        </authorList>
    </citation>
    <scope>NUCLEOTIDE SEQUENCE</scope>
</reference>
<evidence type="ECO:0000313" key="1">
    <source>
        <dbReference type="EMBL" id="JAH67045.1"/>
    </source>
</evidence>
<protein>
    <submittedName>
        <fullName evidence="1">Uncharacterized protein</fullName>
    </submittedName>
</protein>
<accession>A0A0E9UP98</accession>
<proteinExistence type="predicted"/>
<dbReference type="EMBL" id="GBXM01041532">
    <property type="protein sequence ID" value="JAH67045.1"/>
    <property type="molecule type" value="Transcribed_RNA"/>
</dbReference>